<feature type="transmembrane region" description="Helical" evidence="15">
    <location>
        <begin position="104"/>
        <end position="122"/>
    </location>
</feature>
<dbReference type="SUPFAM" id="SSF81464">
    <property type="entry name" value="Cytochrome c oxidase subunit II-like, transmembrane region"/>
    <property type="match status" value="1"/>
</dbReference>
<comment type="function">
    <text evidence="12">Subunits I and II form the functional core of the enzyme complex. Electrons originating in cytochrome c are transferred via heme a and Cu(A) to the binuclear center formed by heme a3 and Cu(B).</text>
</comment>
<name>A0A917T6W5_9ACTN</name>
<keyword evidence="5 15" id="KW-0812">Transmembrane</keyword>
<evidence type="ECO:0000256" key="12">
    <source>
        <dbReference type="ARBA" id="ARBA00024688"/>
    </source>
</evidence>
<dbReference type="InterPro" id="IPR008972">
    <property type="entry name" value="Cupredoxin"/>
</dbReference>
<dbReference type="GO" id="GO:0005507">
    <property type="term" value="F:copper ion binding"/>
    <property type="evidence" value="ECO:0007669"/>
    <property type="project" value="InterPro"/>
</dbReference>
<evidence type="ECO:0000313" key="18">
    <source>
        <dbReference type="Proteomes" id="UP000655208"/>
    </source>
</evidence>
<dbReference type="GO" id="GO:0004129">
    <property type="term" value="F:cytochrome-c oxidase activity"/>
    <property type="evidence" value="ECO:0007669"/>
    <property type="project" value="UniProtKB-EC"/>
</dbReference>
<dbReference type="GO" id="GO:0016020">
    <property type="term" value="C:membrane"/>
    <property type="evidence" value="ECO:0007669"/>
    <property type="project" value="UniProtKB-SubCell"/>
</dbReference>
<evidence type="ECO:0000256" key="1">
    <source>
        <dbReference type="ARBA" id="ARBA00004141"/>
    </source>
</evidence>
<accession>A0A917T6W5</accession>
<evidence type="ECO:0000256" key="7">
    <source>
        <dbReference type="ARBA" id="ARBA00022967"/>
    </source>
</evidence>
<dbReference type="Pfam" id="PF00116">
    <property type="entry name" value="COX2"/>
    <property type="match status" value="1"/>
</dbReference>
<keyword evidence="6" id="KW-0479">Metal-binding</keyword>
<evidence type="ECO:0000256" key="4">
    <source>
        <dbReference type="ARBA" id="ARBA00022448"/>
    </source>
</evidence>
<gene>
    <name evidence="17" type="primary">coxB</name>
    <name evidence="17" type="ORF">GCM10011594_35860</name>
</gene>
<evidence type="ECO:0000256" key="5">
    <source>
        <dbReference type="ARBA" id="ARBA00022692"/>
    </source>
</evidence>
<dbReference type="InterPro" id="IPR002429">
    <property type="entry name" value="CcO_II-like_C"/>
</dbReference>
<evidence type="ECO:0000259" key="16">
    <source>
        <dbReference type="PROSITE" id="PS50857"/>
    </source>
</evidence>
<comment type="similarity">
    <text evidence="2">Belongs to the cytochrome c oxidase subunit 2 family.</text>
</comment>
<dbReference type="InterPro" id="IPR001505">
    <property type="entry name" value="Copper_CuA"/>
</dbReference>
<dbReference type="Gene3D" id="2.60.40.420">
    <property type="entry name" value="Cupredoxins - blue copper proteins"/>
    <property type="match status" value="1"/>
</dbReference>
<reference evidence="17" key="2">
    <citation type="submission" date="2020-09" db="EMBL/GenBank/DDBJ databases">
        <authorList>
            <person name="Sun Q."/>
            <person name="Zhou Y."/>
        </authorList>
    </citation>
    <scope>NUCLEOTIDE SEQUENCE</scope>
    <source>
        <strain evidence="17">CGMCC 4.7308</strain>
    </source>
</reference>
<dbReference type="Gene3D" id="1.10.287.90">
    <property type="match status" value="1"/>
</dbReference>
<keyword evidence="4" id="KW-0813">Transport</keyword>
<keyword evidence="8" id="KW-0249">Electron transport</keyword>
<evidence type="ECO:0000256" key="11">
    <source>
        <dbReference type="ARBA" id="ARBA00023136"/>
    </source>
</evidence>
<evidence type="ECO:0000256" key="13">
    <source>
        <dbReference type="ARBA" id="ARBA00031399"/>
    </source>
</evidence>
<sequence>MLLEGAGVAGSRTVRRWSLAGTLVAAGVLASGCSATDLPRFGWPEGVTDQAKRMQGFWSGSVIAALVVGVIVWGLMFWSFIAYRKRKNSPLYPKQTKENLPLELVYTAAPFVLIAVLFYFTVTTENFVLKTVPNPDVNVNVTAFKWGWDFSYDGTDMPAQNTTAQQVETDNKVHTVSEPTEVPILVLPVNKVIQYTLSSRDVIHSFWVPDFLFKRDVFPYPQQNNSVNVFQNTIQTTGAFVGRCAELCGTYHSAMNFEVRSVPDDVYQAYLKYRQQIDPATQQPYTFGAALAQVGKDIPSCGQLCSPRSYTTYPIDPNRAAKQASQPQAGGK</sequence>
<evidence type="ECO:0000256" key="9">
    <source>
        <dbReference type="ARBA" id="ARBA00022989"/>
    </source>
</evidence>
<keyword evidence="11 15" id="KW-0472">Membrane</keyword>
<dbReference type="AlphaFoldDB" id="A0A917T6W5"/>
<comment type="catalytic activity">
    <reaction evidence="14">
        <text>4 Fe(II)-[cytochrome c] + O2 + 8 H(+)(in) = 4 Fe(III)-[cytochrome c] + 2 H2O + 4 H(+)(out)</text>
        <dbReference type="Rhea" id="RHEA:11436"/>
        <dbReference type="Rhea" id="RHEA-COMP:10350"/>
        <dbReference type="Rhea" id="RHEA-COMP:14399"/>
        <dbReference type="ChEBI" id="CHEBI:15377"/>
        <dbReference type="ChEBI" id="CHEBI:15378"/>
        <dbReference type="ChEBI" id="CHEBI:15379"/>
        <dbReference type="ChEBI" id="CHEBI:29033"/>
        <dbReference type="ChEBI" id="CHEBI:29034"/>
        <dbReference type="EC" id="7.1.1.9"/>
    </reaction>
</comment>
<evidence type="ECO:0000313" key="17">
    <source>
        <dbReference type="EMBL" id="GGM12752.1"/>
    </source>
</evidence>
<reference evidence="17" key="1">
    <citation type="journal article" date="2014" name="Int. J. Syst. Evol. Microbiol.">
        <title>Complete genome sequence of Corynebacterium casei LMG S-19264T (=DSM 44701T), isolated from a smear-ripened cheese.</title>
        <authorList>
            <consortium name="US DOE Joint Genome Institute (JGI-PGF)"/>
            <person name="Walter F."/>
            <person name="Albersmeier A."/>
            <person name="Kalinowski J."/>
            <person name="Ruckert C."/>
        </authorList>
    </citation>
    <scope>NUCLEOTIDE SEQUENCE</scope>
    <source>
        <strain evidence="17">CGMCC 4.7308</strain>
    </source>
</reference>
<dbReference type="PROSITE" id="PS00078">
    <property type="entry name" value="COX2"/>
    <property type="match status" value="1"/>
</dbReference>
<keyword evidence="7" id="KW-1278">Translocase</keyword>
<dbReference type="GO" id="GO:0042773">
    <property type="term" value="P:ATP synthesis coupled electron transport"/>
    <property type="evidence" value="ECO:0007669"/>
    <property type="project" value="TreeGrafter"/>
</dbReference>
<dbReference type="PANTHER" id="PTHR22888">
    <property type="entry name" value="CYTOCHROME C OXIDASE, SUBUNIT II"/>
    <property type="match status" value="1"/>
</dbReference>
<dbReference type="SUPFAM" id="SSF49503">
    <property type="entry name" value="Cupredoxins"/>
    <property type="match status" value="1"/>
</dbReference>
<evidence type="ECO:0000256" key="10">
    <source>
        <dbReference type="ARBA" id="ARBA00023008"/>
    </source>
</evidence>
<evidence type="ECO:0000256" key="6">
    <source>
        <dbReference type="ARBA" id="ARBA00022723"/>
    </source>
</evidence>
<dbReference type="Proteomes" id="UP000655208">
    <property type="component" value="Unassembled WGS sequence"/>
</dbReference>
<keyword evidence="9 15" id="KW-1133">Transmembrane helix</keyword>
<dbReference type="InterPro" id="IPR036257">
    <property type="entry name" value="Cyt_c_oxidase_su2_TM_sf"/>
</dbReference>
<proteinExistence type="inferred from homology"/>
<keyword evidence="10" id="KW-0186">Copper</keyword>
<protein>
    <recommendedName>
        <fullName evidence="3">cytochrome-c oxidase</fullName>
        <ecNumber evidence="3">7.1.1.9</ecNumber>
    </recommendedName>
    <alternativeName>
        <fullName evidence="13">Cytochrome aa3 subunit 2</fullName>
    </alternativeName>
</protein>
<comment type="subcellular location">
    <subcellularLocation>
        <location evidence="1">Membrane</location>
        <topology evidence="1">Multi-pass membrane protein</topology>
    </subcellularLocation>
</comment>
<evidence type="ECO:0000256" key="2">
    <source>
        <dbReference type="ARBA" id="ARBA00007866"/>
    </source>
</evidence>
<dbReference type="EMBL" id="BMNA01000010">
    <property type="protein sequence ID" value="GGM12752.1"/>
    <property type="molecule type" value="Genomic_DNA"/>
</dbReference>
<evidence type="ECO:0000256" key="15">
    <source>
        <dbReference type="SAM" id="Phobius"/>
    </source>
</evidence>
<organism evidence="17 18">
    <name type="scientific">Nakamurella endophytica</name>
    <dbReference type="NCBI Taxonomy" id="1748367"/>
    <lineage>
        <taxon>Bacteria</taxon>
        <taxon>Bacillati</taxon>
        <taxon>Actinomycetota</taxon>
        <taxon>Actinomycetes</taxon>
        <taxon>Nakamurellales</taxon>
        <taxon>Nakamurellaceae</taxon>
        <taxon>Nakamurella</taxon>
    </lineage>
</organism>
<dbReference type="EC" id="7.1.1.9" evidence="3"/>
<evidence type="ECO:0000256" key="14">
    <source>
        <dbReference type="ARBA" id="ARBA00047816"/>
    </source>
</evidence>
<evidence type="ECO:0000256" key="3">
    <source>
        <dbReference type="ARBA" id="ARBA00012949"/>
    </source>
</evidence>
<feature type="transmembrane region" description="Helical" evidence="15">
    <location>
        <begin position="59"/>
        <end position="83"/>
    </location>
</feature>
<keyword evidence="18" id="KW-1185">Reference proteome</keyword>
<evidence type="ECO:0000256" key="8">
    <source>
        <dbReference type="ARBA" id="ARBA00022982"/>
    </source>
</evidence>
<dbReference type="PROSITE" id="PS50857">
    <property type="entry name" value="COX2_CUA"/>
    <property type="match status" value="1"/>
</dbReference>
<dbReference type="InterPro" id="IPR045187">
    <property type="entry name" value="CcO_II"/>
</dbReference>
<comment type="caution">
    <text evidence="17">The sequence shown here is derived from an EMBL/GenBank/DDBJ whole genome shotgun (WGS) entry which is preliminary data.</text>
</comment>
<dbReference type="PANTHER" id="PTHR22888:SF9">
    <property type="entry name" value="CYTOCHROME C OXIDASE SUBUNIT 2"/>
    <property type="match status" value="1"/>
</dbReference>
<feature type="domain" description="Cytochrome oxidase subunit II copper A binding" evidence="16">
    <location>
        <begin position="134"/>
        <end position="273"/>
    </location>
</feature>